<comment type="subcellular location">
    <subcellularLocation>
        <location evidence="1">Membrane</location>
        <topology evidence="1">Multi-pass membrane protein</topology>
    </subcellularLocation>
</comment>
<feature type="region of interest" description="Disordered" evidence="13">
    <location>
        <begin position="387"/>
        <end position="412"/>
    </location>
</feature>
<name>A0A3M7J3L1_HORWE</name>
<gene>
    <name evidence="16" type="ORF">D0859_03709</name>
</gene>
<evidence type="ECO:0000313" key="16">
    <source>
        <dbReference type="EMBL" id="RMZ32146.1"/>
    </source>
</evidence>
<feature type="compositionally biased region" description="Low complexity" evidence="13">
    <location>
        <begin position="543"/>
        <end position="553"/>
    </location>
</feature>
<protein>
    <recommendedName>
        <fullName evidence="15">Endonuclease/exonuclease/phosphatase domain-containing protein</fullName>
    </recommendedName>
</protein>
<evidence type="ECO:0000313" key="17">
    <source>
        <dbReference type="Proteomes" id="UP000281677"/>
    </source>
</evidence>
<dbReference type="GO" id="GO:0006665">
    <property type="term" value="P:sphingolipid metabolic process"/>
    <property type="evidence" value="ECO:0007669"/>
    <property type="project" value="UniProtKB-KW"/>
</dbReference>
<comment type="similarity">
    <text evidence="4">Belongs to the neutral sphingomyelinase family.</text>
</comment>
<evidence type="ECO:0000256" key="3">
    <source>
        <dbReference type="ARBA" id="ARBA00004991"/>
    </source>
</evidence>
<evidence type="ECO:0000256" key="2">
    <source>
        <dbReference type="ARBA" id="ARBA00004760"/>
    </source>
</evidence>
<dbReference type="OrthoDB" id="387657at2759"/>
<evidence type="ECO:0000256" key="8">
    <source>
        <dbReference type="ARBA" id="ARBA00022842"/>
    </source>
</evidence>
<keyword evidence="7" id="KW-0378">Hydrolase</keyword>
<keyword evidence="10 14" id="KW-1133">Transmembrane helix</keyword>
<feature type="compositionally biased region" description="Gly residues" evidence="13">
    <location>
        <begin position="530"/>
        <end position="542"/>
    </location>
</feature>
<dbReference type="Proteomes" id="UP000281677">
    <property type="component" value="Unassembled WGS sequence"/>
</dbReference>
<evidence type="ECO:0000256" key="14">
    <source>
        <dbReference type="SAM" id="Phobius"/>
    </source>
</evidence>
<feature type="transmembrane region" description="Helical" evidence="14">
    <location>
        <begin position="474"/>
        <end position="500"/>
    </location>
</feature>
<evidence type="ECO:0000256" key="1">
    <source>
        <dbReference type="ARBA" id="ARBA00004141"/>
    </source>
</evidence>
<dbReference type="EMBL" id="QWIT01000077">
    <property type="protein sequence ID" value="RMZ32146.1"/>
    <property type="molecule type" value="Genomic_DNA"/>
</dbReference>
<comment type="pathway">
    <text evidence="3">Sphingolipid metabolism.</text>
</comment>
<keyword evidence="8" id="KW-0460">Magnesium</keyword>
<comment type="pathway">
    <text evidence="2">Lipid metabolism; sphingolipid metabolism.</text>
</comment>
<dbReference type="GO" id="GO:0004767">
    <property type="term" value="F:sphingomyelin phosphodiesterase activity"/>
    <property type="evidence" value="ECO:0007669"/>
    <property type="project" value="InterPro"/>
</dbReference>
<dbReference type="InterPro" id="IPR036691">
    <property type="entry name" value="Endo/exonu/phosph_ase_sf"/>
</dbReference>
<dbReference type="Pfam" id="PF03372">
    <property type="entry name" value="Exo_endo_phos"/>
    <property type="match status" value="1"/>
</dbReference>
<evidence type="ECO:0000256" key="11">
    <source>
        <dbReference type="ARBA" id="ARBA00023098"/>
    </source>
</evidence>
<dbReference type="InterPro" id="IPR005135">
    <property type="entry name" value="Endo/exonuclease/phosphatase"/>
</dbReference>
<evidence type="ECO:0000256" key="4">
    <source>
        <dbReference type="ARBA" id="ARBA00006335"/>
    </source>
</evidence>
<sequence>MGRGRSSDWGDVVTSLPHGTTVFGTSYLENKTTKSVFTMEVPDKDAKENISPQPKKLLELPNSLRVISLNCWGLKFISKHRHERLVEIGRQLAKASPEPSIVGLQECWTQEDYLAIRELTQDILPYGKFYWSGIFGGGLAILSKWPIDESSMYRYPLNGRPAAFFRGDWYVGKGVASARIRIGPHPKDVVEVFCTHLHAPYEREPNDSYICHRTAQAWEIAKLMRHAAERGHMVLGLGDFNMIPLSLAHRLIEAHSPVRDIWRLVKPDSAIGSANNPVEQARGKPVPSARQCLVEHGTTCDSTFNTWRWSKQMRKDLEKGKDSVIDPATPDLRAKRLDYIFFASQAHRAWTVGETEVGMTMRHPELKCSLSDHFSIETTLVRQKDGDDLLAPNKSTTSTTTEHALTDPHHQQHQQRAMSSFLPLETYDEILAMIAQYDIRERRQRRQRLTHFGLELCLAIGCLIAVWWSPRNFVSFLLMLLSTLGLSAGVLDGLMGGFFVGSELRALREFEFEMRNTRVLAAAAASANGDGEGGGDGGGGDKGSATASRKGKD</sequence>
<proteinExistence type="inferred from homology"/>
<evidence type="ECO:0000256" key="9">
    <source>
        <dbReference type="ARBA" id="ARBA00022919"/>
    </source>
</evidence>
<evidence type="ECO:0000256" key="6">
    <source>
        <dbReference type="ARBA" id="ARBA00022723"/>
    </source>
</evidence>
<dbReference type="PANTHER" id="PTHR16320:SF24">
    <property type="entry name" value="PHOSPHODIESTERASE, PUTATIVE-RELATED"/>
    <property type="match status" value="1"/>
</dbReference>
<dbReference type="SUPFAM" id="SSF56219">
    <property type="entry name" value="DNase I-like"/>
    <property type="match status" value="1"/>
</dbReference>
<dbReference type="GO" id="GO:0016020">
    <property type="term" value="C:membrane"/>
    <property type="evidence" value="ECO:0007669"/>
    <property type="project" value="UniProtKB-SubCell"/>
</dbReference>
<comment type="caution">
    <text evidence="16">The sequence shown here is derived from an EMBL/GenBank/DDBJ whole genome shotgun (WGS) entry which is preliminary data.</text>
</comment>
<keyword evidence="9" id="KW-0746">Sphingolipid metabolism</keyword>
<dbReference type="VEuPathDB" id="FungiDB:BTJ68_03536"/>
<feature type="transmembrane region" description="Helical" evidence="14">
    <location>
        <begin position="449"/>
        <end position="468"/>
    </location>
</feature>
<dbReference type="InterPro" id="IPR038772">
    <property type="entry name" value="Sph/SMPD2-like"/>
</dbReference>
<evidence type="ECO:0000256" key="13">
    <source>
        <dbReference type="SAM" id="MobiDB-lite"/>
    </source>
</evidence>
<keyword evidence="11" id="KW-0443">Lipid metabolism</keyword>
<dbReference type="AlphaFoldDB" id="A0A3M7J3L1"/>
<evidence type="ECO:0000256" key="12">
    <source>
        <dbReference type="ARBA" id="ARBA00023136"/>
    </source>
</evidence>
<organism evidence="16 17">
    <name type="scientific">Hortaea werneckii</name>
    <name type="common">Black yeast</name>
    <name type="synonym">Cladosporium werneckii</name>
    <dbReference type="NCBI Taxonomy" id="91943"/>
    <lineage>
        <taxon>Eukaryota</taxon>
        <taxon>Fungi</taxon>
        <taxon>Dikarya</taxon>
        <taxon>Ascomycota</taxon>
        <taxon>Pezizomycotina</taxon>
        <taxon>Dothideomycetes</taxon>
        <taxon>Dothideomycetidae</taxon>
        <taxon>Mycosphaerellales</taxon>
        <taxon>Teratosphaeriaceae</taxon>
        <taxon>Hortaea</taxon>
    </lineage>
</organism>
<evidence type="ECO:0000256" key="7">
    <source>
        <dbReference type="ARBA" id="ARBA00022801"/>
    </source>
</evidence>
<evidence type="ECO:0000256" key="5">
    <source>
        <dbReference type="ARBA" id="ARBA00022692"/>
    </source>
</evidence>
<accession>A0A3M7J3L1</accession>
<feature type="region of interest" description="Disordered" evidence="13">
    <location>
        <begin position="526"/>
        <end position="553"/>
    </location>
</feature>
<keyword evidence="6" id="KW-0479">Metal-binding</keyword>
<keyword evidence="12 14" id="KW-0472">Membrane</keyword>
<dbReference type="PANTHER" id="PTHR16320">
    <property type="entry name" value="SPHINGOMYELINASE FAMILY MEMBER"/>
    <property type="match status" value="1"/>
</dbReference>
<dbReference type="GO" id="GO:0046872">
    <property type="term" value="F:metal ion binding"/>
    <property type="evidence" value="ECO:0007669"/>
    <property type="project" value="UniProtKB-KW"/>
</dbReference>
<dbReference type="Gene3D" id="3.60.10.10">
    <property type="entry name" value="Endonuclease/exonuclease/phosphatase"/>
    <property type="match status" value="1"/>
</dbReference>
<keyword evidence="5 14" id="KW-0812">Transmembrane</keyword>
<evidence type="ECO:0000256" key="10">
    <source>
        <dbReference type="ARBA" id="ARBA00022989"/>
    </source>
</evidence>
<reference evidence="16 17" key="1">
    <citation type="journal article" date="2018" name="BMC Genomics">
        <title>Genomic evidence for intraspecific hybridization in a clonal and extremely halotolerant yeast.</title>
        <authorList>
            <person name="Gostincar C."/>
            <person name="Stajich J.E."/>
            <person name="Zupancic J."/>
            <person name="Zalar P."/>
            <person name="Gunde-Cimerman N."/>
        </authorList>
    </citation>
    <scope>NUCLEOTIDE SEQUENCE [LARGE SCALE GENOMIC DNA]</scope>
    <source>
        <strain evidence="16 17">EXF-120</strain>
    </source>
</reference>
<evidence type="ECO:0000259" key="15">
    <source>
        <dbReference type="Pfam" id="PF03372"/>
    </source>
</evidence>
<feature type="domain" description="Endonuclease/exonuclease/phosphatase" evidence="15">
    <location>
        <begin position="68"/>
        <end position="373"/>
    </location>
</feature>
<dbReference type="FunFam" id="3.60.10.10:FF:000059">
    <property type="entry name" value="Inositol phosphosphingolipids phospholipase C"/>
    <property type="match status" value="1"/>
</dbReference>